<keyword evidence="2" id="KW-1185">Reference proteome</keyword>
<dbReference type="Proteomes" id="UP000008021">
    <property type="component" value="Chromosome 8"/>
</dbReference>
<reference evidence="1" key="2">
    <citation type="submission" date="2018-05" db="EMBL/GenBank/DDBJ databases">
        <title>OmerRS3 (Oryza meridionalis Reference Sequence Version 3).</title>
        <authorList>
            <person name="Zhang J."/>
            <person name="Kudrna D."/>
            <person name="Lee S."/>
            <person name="Talag J."/>
            <person name="Welchert J."/>
            <person name="Wing R.A."/>
        </authorList>
    </citation>
    <scope>NUCLEOTIDE SEQUENCE [LARGE SCALE GENOMIC DNA]</scope>
    <source>
        <strain evidence="1">cv. OR44</strain>
    </source>
</reference>
<organism evidence="1">
    <name type="scientific">Oryza meridionalis</name>
    <dbReference type="NCBI Taxonomy" id="40149"/>
    <lineage>
        <taxon>Eukaryota</taxon>
        <taxon>Viridiplantae</taxon>
        <taxon>Streptophyta</taxon>
        <taxon>Embryophyta</taxon>
        <taxon>Tracheophyta</taxon>
        <taxon>Spermatophyta</taxon>
        <taxon>Magnoliopsida</taxon>
        <taxon>Liliopsida</taxon>
        <taxon>Poales</taxon>
        <taxon>Poaceae</taxon>
        <taxon>BOP clade</taxon>
        <taxon>Oryzoideae</taxon>
        <taxon>Oryzeae</taxon>
        <taxon>Oryzinae</taxon>
        <taxon>Oryza</taxon>
    </lineage>
</organism>
<sequence>PARSRIPVPGDRLGFRSRIPSLRFVLAPAQPFGGLGIFLQINLRHPTTEPARLDRAAVLRYRRAAEGAIAPAHRNCGTDSVAHSSLAGPARSRIPVPGDRLGFRSRIPSLRFVLAPAQPFGGLGIFLQINLRHVYKCKI</sequence>
<dbReference type="AlphaFoldDB" id="A0A0E0ELW9"/>
<dbReference type="EnsemblPlants" id="OMERI08G13090.1">
    <property type="protein sequence ID" value="OMERI08G13090.1"/>
    <property type="gene ID" value="OMERI08G13090"/>
</dbReference>
<dbReference type="HOGENOM" id="CLU_1850318_0_0_1"/>
<name>A0A0E0ELW9_9ORYZ</name>
<evidence type="ECO:0000313" key="1">
    <source>
        <dbReference type="EnsemblPlants" id="OMERI08G13090.1"/>
    </source>
</evidence>
<accession>A0A0E0ELW9</accession>
<dbReference type="Gramene" id="OMERI08G13090.1">
    <property type="protein sequence ID" value="OMERI08G13090.1"/>
    <property type="gene ID" value="OMERI08G13090"/>
</dbReference>
<proteinExistence type="predicted"/>
<protein>
    <submittedName>
        <fullName evidence="1">Uncharacterized protein</fullName>
    </submittedName>
</protein>
<evidence type="ECO:0000313" key="2">
    <source>
        <dbReference type="Proteomes" id="UP000008021"/>
    </source>
</evidence>
<reference evidence="1" key="1">
    <citation type="submission" date="2015-04" db="UniProtKB">
        <authorList>
            <consortium name="EnsemblPlants"/>
        </authorList>
    </citation>
    <scope>IDENTIFICATION</scope>
</reference>